<proteinExistence type="predicted"/>
<name>A0A7C4Y706_9BACT</name>
<dbReference type="Pfam" id="PF01966">
    <property type="entry name" value="HD"/>
    <property type="match status" value="1"/>
</dbReference>
<dbReference type="PANTHER" id="PTHR35795:SF1">
    <property type="entry name" value="BIS(5'-NUCLEOSYL)-TETRAPHOSPHATASE, SYMMETRICAL"/>
    <property type="match status" value="1"/>
</dbReference>
<dbReference type="EMBL" id="DTHV01000133">
    <property type="protein sequence ID" value="HGW60624.1"/>
    <property type="molecule type" value="Genomic_DNA"/>
</dbReference>
<reference evidence="3" key="1">
    <citation type="journal article" date="2020" name="mSystems">
        <title>Genome- and Community-Level Interaction Insights into Carbon Utilization and Element Cycling Functions of Hydrothermarchaeota in Hydrothermal Sediment.</title>
        <authorList>
            <person name="Zhou Z."/>
            <person name="Liu Y."/>
            <person name="Xu W."/>
            <person name="Pan J."/>
            <person name="Luo Z.H."/>
            <person name="Li M."/>
        </authorList>
    </citation>
    <scope>NUCLEOTIDE SEQUENCE [LARGE SCALE GENOMIC DNA]</scope>
    <source>
        <strain evidence="3">SpSt-794</strain>
    </source>
</reference>
<dbReference type="AlphaFoldDB" id="A0A7C4Y706"/>
<feature type="domain" description="HD" evidence="2">
    <location>
        <begin position="74"/>
        <end position="207"/>
    </location>
</feature>
<dbReference type="NCBIfam" id="NF002327">
    <property type="entry name" value="PRK01286.1-2"/>
    <property type="match status" value="1"/>
</dbReference>
<organism evidence="3">
    <name type="scientific">Caldisericum exile</name>
    <dbReference type="NCBI Taxonomy" id="693075"/>
    <lineage>
        <taxon>Bacteria</taxon>
        <taxon>Pseudomonadati</taxon>
        <taxon>Caldisericota/Cryosericota group</taxon>
        <taxon>Caldisericota</taxon>
        <taxon>Caldisericia</taxon>
        <taxon>Caldisericales</taxon>
        <taxon>Caldisericaceae</taxon>
        <taxon>Caldisericum</taxon>
    </lineage>
</organism>
<dbReference type="CDD" id="cd00077">
    <property type="entry name" value="HDc"/>
    <property type="match status" value="1"/>
</dbReference>
<dbReference type="NCBIfam" id="TIGR01353">
    <property type="entry name" value="dGTP_triPase"/>
    <property type="match status" value="1"/>
</dbReference>
<accession>A0A7C4Y706</accession>
<dbReference type="InterPro" id="IPR051094">
    <property type="entry name" value="Diverse_Catalytic_Enzymes"/>
</dbReference>
<protein>
    <submittedName>
        <fullName evidence="3">Deoxyguanosinetriphosphate triphosphohydrolase</fullName>
    </submittedName>
</protein>
<dbReference type="Pfam" id="PF13286">
    <property type="entry name" value="HD_assoc"/>
    <property type="match status" value="1"/>
</dbReference>
<keyword evidence="1 3" id="KW-0378">Hydrolase</keyword>
<dbReference type="SUPFAM" id="SSF109604">
    <property type="entry name" value="HD-domain/PDEase-like"/>
    <property type="match status" value="1"/>
</dbReference>
<dbReference type="PANTHER" id="PTHR35795">
    <property type="entry name" value="SLR1885 PROTEIN"/>
    <property type="match status" value="1"/>
</dbReference>
<dbReference type="PROSITE" id="PS51831">
    <property type="entry name" value="HD"/>
    <property type="match status" value="1"/>
</dbReference>
<dbReference type="InterPro" id="IPR003607">
    <property type="entry name" value="HD/PDEase_dom"/>
</dbReference>
<evidence type="ECO:0000259" key="2">
    <source>
        <dbReference type="PROSITE" id="PS51831"/>
    </source>
</evidence>
<evidence type="ECO:0000256" key="1">
    <source>
        <dbReference type="ARBA" id="ARBA00022801"/>
    </source>
</evidence>
<dbReference type="SMART" id="SM00471">
    <property type="entry name" value="HDc"/>
    <property type="match status" value="1"/>
</dbReference>
<sequence>MIREEFEALEERLLSPFAMLSKNSKGRAVQEEKDPYRTDFQRDVDRIIYSKAFRRLQYKTQVFIAPKGDHYRNRLTHTLEVMAISRSISRALRLNPDLTEAIAIGHDLGHAPFGHAGEEVLNEKAKEVFSDMQFVHTEQSLRVVDYLEKRMRSDGSEVFGLNLTYEVREGIAKHSKGLKDLHDFSDSELPSTLEGQIVRISDRIAYLHHDLDDAIRAKIISEKDLPEKVKKILGDNNSKRLSTLILDVIENSRNKQKISLSRITEEVMDEWKNFLTEKVYMGPHAKKEEEKVRYLIGFLFDYFLGHTETLSGYIQSHPVSTKAKNPLKYLKENKRERVIVILDYISSMTDRFAIELAQSLMFPEPVS</sequence>
<evidence type="ECO:0000313" key="3">
    <source>
        <dbReference type="EMBL" id="HGW60624.1"/>
    </source>
</evidence>
<comment type="caution">
    <text evidence="3">The sequence shown here is derived from an EMBL/GenBank/DDBJ whole genome shotgun (WGS) entry which is preliminary data.</text>
</comment>
<dbReference type="InterPro" id="IPR006261">
    <property type="entry name" value="dGTPase"/>
</dbReference>
<gene>
    <name evidence="3" type="ORF">ENV82_04265</name>
</gene>
<dbReference type="InterPro" id="IPR026875">
    <property type="entry name" value="PHydrolase_assoc_dom"/>
</dbReference>
<dbReference type="Gene3D" id="1.10.3210.10">
    <property type="entry name" value="Hypothetical protein af1432"/>
    <property type="match status" value="1"/>
</dbReference>
<dbReference type="InterPro" id="IPR006674">
    <property type="entry name" value="HD_domain"/>
</dbReference>
<dbReference type="GO" id="GO:0016793">
    <property type="term" value="F:triphosphoric monoester hydrolase activity"/>
    <property type="evidence" value="ECO:0007669"/>
    <property type="project" value="InterPro"/>
</dbReference>